<organism evidence="1 2">
    <name type="scientific">Arthrobacter phage Andrew</name>
    <dbReference type="NCBI Taxonomy" id="2419946"/>
    <lineage>
        <taxon>Viruses</taxon>
        <taxon>Duplodnaviria</taxon>
        <taxon>Heunggongvirae</taxon>
        <taxon>Uroviricota</taxon>
        <taxon>Caudoviricetes</taxon>
        <taxon>Andrewvirus</taxon>
        <taxon>Andrewvirus andrew</taxon>
    </lineage>
</organism>
<gene>
    <name evidence="1" type="primary">62</name>
    <name evidence="1" type="ORF">PBI_ANDREW_62</name>
</gene>
<evidence type="ECO:0000313" key="1">
    <source>
        <dbReference type="EMBL" id="AYN56876.1"/>
    </source>
</evidence>
<name>A0A3G2KCY6_9CAUD</name>
<proteinExistence type="predicted"/>
<sequence length="53" mass="5877">MNTCKHCGRTLERGPMRLLPWVHLTDAGVAGWQRCRPEESGQPYGLEAEPVAA</sequence>
<dbReference type="Proteomes" id="UP000274668">
    <property type="component" value="Segment"/>
</dbReference>
<dbReference type="GeneID" id="55006975"/>
<reference evidence="1 2" key="1">
    <citation type="submission" date="2018-09" db="EMBL/GenBank/DDBJ databases">
        <authorList>
            <person name="Rimple P.A."/>
            <person name="Stoner T.H."/>
            <person name="Garlena R.A."/>
            <person name="Russell D.A."/>
            <person name="Pope W.H."/>
            <person name="Jacobs-Sera D."/>
            <person name="Hatfull G.F."/>
        </authorList>
    </citation>
    <scope>NUCLEOTIDE SEQUENCE [LARGE SCALE GENOMIC DNA]</scope>
</reference>
<protein>
    <submittedName>
        <fullName evidence="1">Uncharacterized protein</fullName>
    </submittedName>
</protein>
<accession>A0A3G2KCY6</accession>
<dbReference type="KEGG" id="vg:55006975"/>
<keyword evidence="2" id="KW-1185">Reference proteome</keyword>
<dbReference type="EMBL" id="MH834595">
    <property type="protein sequence ID" value="AYN56876.1"/>
    <property type="molecule type" value="Genomic_DNA"/>
</dbReference>
<evidence type="ECO:0000313" key="2">
    <source>
        <dbReference type="Proteomes" id="UP000274668"/>
    </source>
</evidence>
<dbReference type="RefSeq" id="YP_009815748.1">
    <property type="nucleotide sequence ID" value="NC_048098.1"/>
</dbReference>